<dbReference type="AlphaFoldDB" id="A0A928X4Y6"/>
<evidence type="ECO:0000313" key="2">
    <source>
        <dbReference type="Proteomes" id="UP000615026"/>
    </source>
</evidence>
<protein>
    <submittedName>
        <fullName evidence="1">Uncharacterized protein</fullName>
    </submittedName>
</protein>
<accession>A0A928X4Y6</accession>
<dbReference type="RefSeq" id="WP_193992752.1">
    <property type="nucleotide sequence ID" value="NZ_JADEXP010000058.1"/>
</dbReference>
<dbReference type="Proteomes" id="UP000615026">
    <property type="component" value="Unassembled WGS sequence"/>
</dbReference>
<dbReference type="EMBL" id="JADEXP010000058">
    <property type="protein sequence ID" value="MBE9066773.1"/>
    <property type="molecule type" value="Genomic_DNA"/>
</dbReference>
<organism evidence="1 2">
    <name type="scientific">Leptolyngbya cf. ectocarpi LEGE 11479</name>
    <dbReference type="NCBI Taxonomy" id="1828722"/>
    <lineage>
        <taxon>Bacteria</taxon>
        <taxon>Bacillati</taxon>
        <taxon>Cyanobacteriota</taxon>
        <taxon>Cyanophyceae</taxon>
        <taxon>Leptolyngbyales</taxon>
        <taxon>Leptolyngbyaceae</taxon>
        <taxon>Leptolyngbya group</taxon>
        <taxon>Leptolyngbya</taxon>
    </lineage>
</organism>
<comment type="caution">
    <text evidence="1">The sequence shown here is derived from an EMBL/GenBank/DDBJ whole genome shotgun (WGS) entry which is preliminary data.</text>
</comment>
<gene>
    <name evidence="1" type="ORF">IQ260_08920</name>
</gene>
<keyword evidence="2" id="KW-1185">Reference proteome</keyword>
<reference evidence="1" key="1">
    <citation type="submission" date="2020-10" db="EMBL/GenBank/DDBJ databases">
        <authorList>
            <person name="Castelo-Branco R."/>
            <person name="Eusebio N."/>
            <person name="Adriana R."/>
            <person name="Vieira A."/>
            <person name="Brugerolle De Fraissinette N."/>
            <person name="Rezende De Castro R."/>
            <person name="Schneider M.P."/>
            <person name="Vasconcelos V."/>
            <person name="Leao P.N."/>
        </authorList>
    </citation>
    <scope>NUCLEOTIDE SEQUENCE</scope>
    <source>
        <strain evidence="1">LEGE 11479</strain>
    </source>
</reference>
<proteinExistence type="predicted"/>
<sequence>MQAQDLVPQVQKLPLAEKLVLLSFLVQTIQRAIASETQVEKPKAISLMGLAKTQKPAPSDAEVQTMLAEHRAERYLYYNSCSLELIDLDLNSGFLCRGSY</sequence>
<name>A0A928X4Y6_LEPEC</name>
<evidence type="ECO:0000313" key="1">
    <source>
        <dbReference type="EMBL" id="MBE9066773.1"/>
    </source>
</evidence>